<feature type="chain" id="PRO_5042210713" evidence="1">
    <location>
        <begin position="19"/>
        <end position="159"/>
    </location>
</feature>
<comment type="caution">
    <text evidence="2">The sequence shown here is derived from an EMBL/GenBank/DDBJ whole genome shotgun (WGS) entry which is preliminary data.</text>
</comment>
<gene>
    <name evidence="2" type="ORF">DdX_22456</name>
</gene>
<feature type="signal peptide" evidence="1">
    <location>
        <begin position="1"/>
        <end position="18"/>
    </location>
</feature>
<evidence type="ECO:0000256" key="1">
    <source>
        <dbReference type="SAM" id="SignalP"/>
    </source>
</evidence>
<proteinExistence type="predicted"/>
<dbReference type="EMBL" id="JAKKPZ010001190">
    <property type="protein sequence ID" value="KAI1690485.1"/>
    <property type="molecule type" value="Genomic_DNA"/>
</dbReference>
<evidence type="ECO:0000313" key="3">
    <source>
        <dbReference type="Proteomes" id="UP001201812"/>
    </source>
</evidence>
<keyword evidence="3" id="KW-1185">Reference proteome</keyword>
<dbReference type="AlphaFoldDB" id="A0AAD4MET7"/>
<dbReference type="Proteomes" id="UP001201812">
    <property type="component" value="Unassembled WGS sequence"/>
</dbReference>
<keyword evidence="1" id="KW-0732">Signal</keyword>
<sequence length="159" mass="17631">MANFSSSLYFLFVSCIAADDPKTNILEDDCTSRKFSSEIFSLTREIGNGGVQHPKTIVSQNAKFLEHFYELVPGKGGNPPTLKIANYPHLVLHFLAPYMNMMGDQLLQRALQGIKTQPVSKEPQIQSLLDKMEALWCAEAIKIASPKTPVQLFQCGNNG</sequence>
<organism evidence="2 3">
    <name type="scientific">Ditylenchus destructor</name>
    <dbReference type="NCBI Taxonomy" id="166010"/>
    <lineage>
        <taxon>Eukaryota</taxon>
        <taxon>Metazoa</taxon>
        <taxon>Ecdysozoa</taxon>
        <taxon>Nematoda</taxon>
        <taxon>Chromadorea</taxon>
        <taxon>Rhabditida</taxon>
        <taxon>Tylenchina</taxon>
        <taxon>Tylenchomorpha</taxon>
        <taxon>Sphaerularioidea</taxon>
        <taxon>Anguinidae</taxon>
        <taxon>Anguininae</taxon>
        <taxon>Ditylenchus</taxon>
    </lineage>
</organism>
<protein>
    <submittedName>
        <fullName evidence="2">Uncharacterized protein</fullName>
    </submittedName>
</protein>
<name>A0AAD4MET7_9BILA</name>
<accession>A0AAD4MET7</accession>
<reference evidence="2" key="1">
    <citation type="submission" date="2022-01" db="EMBL/GenBank/DDBJ databases">
        <title>Genome Sequence Resource for Two Populations of Ditylenchus destructor, the Migratory Endoparasitic Phytonematode.</title>
        <authorList>
            <person name="Zhang H."/>
            <person name="Lin R."/>
            <person name="Xie B."/>
        </authorList>
    </citation>
    <scope>NUCLEOTIDE SEQUENCE</scope>
    <source>
        <strain evidence="2">BazhouSP</strain>
    </source>
</reference>
<evidence type="ECO:0000313" key="2">
    <source>
        <dbReference type="EMBL" id="KAI1690485.1"/>
    </source>
</evidence>